<organism evidence="1 2">
    <name type="scientific">Spiromyces aspiralis</name>
    <dbReference type="NCBI Taxonomy" id="68401"/>
    <lineage>
        <taxon>Eukaryota</taxon>
        <taxon>Fungi</taxon>
        <taxon>Fungi incertae sedis</taxon>
        <taxon>Zoopagomycota</taxon>
        <taxon>Kickxellomycotina</taxon>
        <taxon>Kickxellomycetes</taxon>
        <taxon>Kickxellales</taxon>
        <taxon>Kickxellaceae</taxon>
        <taxon>Spiromyces</taxon>
    </lineage>
</organism>
<feature type="non-terminal residue" evidence="1">
    <location>
        <position position="1"/>
    </location>
</feature>
<keyword evidence="2" id="KW-1185">Reference proteome</keyword>
<proteinExistence type="predicted"/>
<comment type="caution">
    <text evidence="1">The sequence shown here is derived from an EMBL/GenBank/DDBJ whole genome shotgun (WGS) entry which is preliminary data.</text>
</comment>
<evidence type="ECO:0000313" key="1">
    <source>
        <dbReference type="EMBL" id="KAJ1679724.1"/>
    </source>
</evidence>
<reference evidence="1" key="1">
    <citation type="submission" date="2022-06" db="EMBL/GenBank/DDBJ databases">
        <title>Phylogenomic reconstructions and comparative analyses of Kickxellomycotina fungi.</title>
        <authorList>
            <person name="Reynolds N.K."/>
            <person name="Stajich J.E."/>
            <person name="Barry K."/>
            <person name="Grigoriev I.V."/>
            <person name="Crous P."/>
            <person name="Smith M.E."/>
        </authorList>
    </citation>
    <scope>NUCLEOTIDE SEQUENCE</scope>
    <source>
        <strain evidence="1">RSA 2271</strain>
    </source>
</reference>
<protein>
    <submittedName>
        <fullName evidence="1">Uncharacterized protein</fullName>
    </submittedName>
</protein>
<accession>A0ACC1HT40</accession>
<name>A0ACC1HT40_9FUNG</name>
<dbReference type="Proteomes" id="UP001145114">
    <property type="component" value="Unassembled WGS sequence"/>
</dbReference>
<gene>
    <name evidence="1" type="ORF">EV182_001457</name>
</gene>
<dbReference type="EMBL" id="JAMZIH010000212">
    <property type="protein sequence ID" value="KAJ1679724.1"/>
    <property type="molecule type" value="Genomic_DNA"/>
</dbReference>
<sequence>AFDSKLVDSFKAYQGRLATKSNLERKVVDAEMRCQSHMEKLETLSKYLLVNRRSMTIAIALKRAAIQDKAYAVRRLGVLLKSQNDYNQFMASRKPPSVAPSDDTVPDQSVHFMPPKQALEQLLGAVQANTQRLEALSSENLSEEVQKAQVAAIATVAGGIKDHATKHIELHRNIQDLEQEVDGTKKRLDGALDQLVAHGLERNPSLQPEDVRQRIIAAVRQSSETGARPMLSEALARCEPEQEVAPMLREEEGVLGSVEEGLLETVRGMREIRAAIDSLIEEVGKAEAIQRSYSVSKGSVLA</sequence>
<evidence type="ECO:0000313" key="2">
    <source>
        <dbReference type="Proteomes" id="UP001145114"/>
    </source>
</evidence>